<dbReference type="GO" id="GO:0006310">
    <property type="term" value="P:DNA recombination"/>
    <property type="evidence" value="ECO:0007669"/>
    <property type="project" value="UniProtKB-KW"/>
</dbReference>
<feature type="domain" description="HTH IS21-type" evidence="6">
    <location>
        <begin position="5"/>
        <end position="68"/>
    </location>
</feature>
<dbReference type="PROSITE" id="PS50531">
    <property type="entry name" value="HTH_IS21"/>
    <property type="match status" value="1"/>
</dbReference>
<sequence length="415" mass="47682">MTDLGDVMTILELHRQGLNVSAIAARLGMDRKTVRKYIKDGVQAPRYGPRAPRPCVVDPFVSYVTERVRAFPELSNERLLREIRAMGYPGSRTALGDLVREVRPPRQRGFEVRFETPIGQQAQVDFAHFNVEFDDTPGQRRSIWLFSIVLGHSRYLWGRFVEHQDLQTVLRCHMEAFAHLGGVPCEILYDRMKTAVLGELERHVVYNAKMIAFAQHYSFTPRACKAYRAKTKGKIERPYRYIRQDFFLARRFQNLGDLNRQLREWLDTVANVRVHGTTQRVVAQHFSEERAALQALPAGLFNGVIRLERRVSHEGLVSVGGNYYSVPDRTRRRTLEVHSLAHEVRIYEDGELLAVHPVLEGRRRTSLLPGHRRSHHRQQSAAQHTVPPASPVVSRRPLSFYDQVARRLANAGRSA</sequence>
<keyword evidence="2" id="KW-0815">Transposition</keyword>
<gene>
    <name evidence="8" type="ORF">C2L64_47445</name>
</gene>
<evidence type="ECO:0000256" key="3">
    <source>
        <dbReference type="ARBA" id="ARBA00023125"/>
    </source>
</evidence>
<dbReference type="SUPFAM" id="SSF53098">
    <property type="entry name" value="Ribonuclease H-like"/>
    <property type="match status" value="1"/>
</dbReference>
<evidence type="ECO:0000256" key="2">
    <source>
        <dbReference type="ARBA" id="ARBA00022578"/>
    </source>
</evidence>
<dbReference type="NCBIfam" id="NF033546">
    <property type="entry name" value="transpos_IS21"/>
    <property type="match status" value="1"/>
</dbReference>
<dbReference type="InterPro" id="IPR012337">
    <property type="entry name" value="RNaseH-like_sf"/>
</dbReference>
<evidence type="ECO:0000256" key="4">
    <source>
        <dbReference type="ARBA" id="ARBA00023172"/>
    </source>
</evidence>
<feature type="region of interest" description="Disordered" evidence="5">
    <location>
        <begin position="369"/>
        <end position="393"/>
    </location>
</feature>
<name>A0AAN1JMY0_9BURK</name>
<dbReference type="Gene3D" id="3.30.420.10">
    <property type="entry name" value="Ribonuclease H-like superfamily/Ribonuclease H"/>
    <property type="match status" value="1"/>
</dbReference>
<dbReference type="InterPro" id="IPR009057">
    <property type="entry name" value="Homeodomain-like_sf"/>
</dbReference>
<comment type="similarity">
    <text evidence="1">Belongs to the transposase IS21/IS408/IS1162 family.</text>
</comment>
<dbReference type="GO" id="GO:0015074">
    <property type="term" value="P:DNA integration"/>
    <property type="evidence" value="ECO:0007669"/>
    <property type="project" value="InterPro"/>
</dbReference>
<accession>A0AAN1JMY0</accession>
<dbReference type="KEGG" id="phs:C2L64_47445"/>
<evidence type="ECO:0000313" key="8">
    <source>
        <dbReference type="EMBL" id="AUT75902.1"/>
    </source>
</evidence>
<dbReference type="EMBL" id="CP026108">
    <property type="protein sequence ID" value="AUT75902.1"/>
    <property type="molecule type" value="Genomic_DNA"/>
</dbReference>
<dbReference type="GO" id="GO:0003677">
    <property type="term" value="F:DNA binding"/>
    <property type="evidence" value="ECO:0007669"/>
    <property type="project" value="UniProtKB-KW"/>
</dbReference>
<evidence type="ECO:0000256" key="1">
    <source>
        <dbReference type="ARBA" id="ARBA00009277"/>
    </source>
</evidence>
<keyword evidence="3" id="KW-0238">DNA-binding</keyword>
<dbReference type="InterPro" id="IPR017894">
    <property type="entry name" value="HTH_IS21_transposase_type"/>
</dbReference>
<keyword evidence="4" id="KW-0233">DNA recombination</keyword>
<feature type="domain" description="Integrase catalytic" evidence="7">
    <location>
        <begin position="113"/>
        <end position="290"/>
    </location>
</feature>
<dbReference type="PANTHER" id="PTHR35004">
    <property type="entry name" value="TRANSPOSASE RV3428C-RELATED"/>
    <property type="match status" value="1"/>
</dbReference>
<dbReference type="Pfam" id="PF00665">
    <property type="entry name" value="rve"/>
    <property type="match status" value="1"/>
</dbReference>
<dbReference type="InterPro" id="IPR001584">
    <property type="entry name" value="Integrase_cat-core"/>
</dbReference>
<dbReference type="PANTHER" id="PTHR35004:SF6">
    <property type="entry name" value="TRANSPOSASE"/>
    <property type="match status" value="1"/>
</dbReference>
<dbReference type="GO" id="GO:0032196">
    <property type="term" value="P:transposition"/>
    <property type="evidence" value="ECO:0007669"/>
    <property type="project" value="UniProtKB-KW"/>
</dbReference>
<dbReference type="AlphaFoldDB" id="A0AAN1JMY0"/>
<dbReference type="Gene3D" id="1.10.10.60">
    <property type="entry name" value="Homeodomain-like"/>
    <property type="match status" value="1"/>
</dbReference>
<evidence type="ECO:0000256" key="5">
    <source>
        <dbReference type="SAM" id="MobiDB-lite"/>
    </source>
</evidence>
<evidence type="ECO:0000313" key="9">
    <source>
        <dbReference type="Proteomes" id="UP000236649"/>
    </source>
</evidence>
<dbReference type="Proteomes" id="UP000236649">
    <property type="component" value="Chromosome 4"/>
</dbReference>
<dbReference type="Pfam" id="PF13384">
    <property type="entry name" value="HTH_23"/>
    <property type="match status" value="1"/>
</dbReference>
<protein>
    <submittedName>
        <fullName evidence="8">IS21 family transposase</fullName>
    </submittedName>
</protein>
<dbReference type="SUPFAM" id="SSF46689">
    <property type="entry name" value="Homeodomain-like"/>
    <property type="match status" value="1"/>
</dbReference>
<dbReference type="PROSITE" id="PS50994">
    <property type="entry name" value="INTEGRASE"/>
    <property type="match status" value="1"/>
</dbReference>
<evidence type="ECO:0000259" key="7">
    <source>
        <dbReference type="PROSITE" id="PS50994"/>
    </source>
</evidence>
<organism evidence="8 9">
    <name type="scientific">Paraburkholderia hospita</name>
    <dbReference type="NCBI Taxonomy" id="169430"/>
    <lineage>
        <taxon>Bacteria</taxon>
        <taxon>Pseudomonadati</taxon>
        <taxon>Pseudomonadota</taxon>
        <taxon>Betaproteobacteria</taxon>
        <taxon>Burkholderiales</taxon>
        <taxon>Burkholderiaceae</taxon>
        <taxon>Paraburkholderia</taxon>
    </lineage>
</organism>
<dbReference type="InterPro" id="IPR054353">
    <property type="entry name" value="IstA-like_C"/>
</dbReference>
<dbReference type="InterPro" id="IPR036397">
    <property type="entry name" value="RNaseH_sf"/>
</dbReference>
<dbReference type="Pfam" id="PF22483">
    <property type="entry name" value="Mu-transpos_C_2"/>
    <property type="match status" value="1"/>
</dbReference>
<reference evidence="8 9" key="1">
    <citation type="submission" date="2018-01" db="EMBL/GenBank/DDBJ databases">
        <title>Species boundaries and ecological features among Paraburkholderia terrae DSMZ17804T, P. hospita DSMZ17164T and P. caribensis DSMZ13236T.</title>
        <authorList>
            <person name="Pratama A.A."/>
        </authorList>
    </citation>
    <scope>NUCLEOTIDE SEQUENCE [LARGE SCALE GENOMIC DNA]</scope>
    <source>
        <strain evidence="8 9">DSM 17164</strain>
    </source>
</reference>
<proteinExistence type="inferred from homology"/>
<dbReference type="GeneID" id="55535907"/>
<dbReference type="RefSeq" id="WP_103154186.1">
    <property type="nucleotide sequence ID" value="NZ_CP026108.1"/>
</dbReference>
<evidence type="ECO:0000259" key="6">
    <source>
        <dbReference type="PROSITE" id="PS50531"/>
    </source>
</evidence>